<accession>A0A835FVC3</accession>
<feature type="chain" id="PRO_5032907889" description="Secreted protein" evidence="2">
    <location>
        <begin position="21"/>
        <end position="89"/>
    </location>
</feature>
<feature type="region of interest" description="Disordered" evidence="1">
    <location>
        <begin position="32"/>
        <end position="89"/>
    </location>
</feature>
<evidence type="ECO:0000313" key="4">
    <source>
        <dbReference type="Proteomes" id="UP000636709"/>
    </source>
</evidence>
<evidence type="ECO:0000313" key="3">
    <source>
        <dbReference type="EMBL" id="KAF8775948.1"/>
    </source>
</evidence>
<evidence type="ECO:0000256" key="1">
    <source>
        <dbReference type="SAM" id="MobiDB-lite"/>
    </source>
</evidence>
<feature type="signal peptide" evidence="2">
    <location>
        <begin position="1"/>
        <end position="20"/>
    </location>
</feature>
<organism evidence="3 4">
    <name type="scientific">Digitaria exilis</name>
    <dbReference type="NCBI Taxonomy" id="1010633"/>
    <lineage>
        <taxon>Eukaryota</taxon>
        <taxon>Viridiplantae</taxon>
        <taxon>Streptophyta</taxon>
        <taxon>Embryophyta</taxon>
        <taxon>Tracheophyta</taxon>
        <taxon>Spermatophyta</taxon>
        <taxon>Magnoliopsida</taxon>
        <taxon>Liliopsida</taxon>
        <taxon>Poales</taxon>
        <taxon>Poaceae</taxon>
        <taxon>PACMAD clade</taxon>
        <taxon>Panicoideae</taxon>
        <taxon>Panicodae</taxon>
        <taxon>Paniceae</taxon>
        <taxon>Anthephorinae</taxon>
        <taxon>Digitaria</taxon>
    </lineage>
</organism>
<dbReference type="AlphaFoldDB" id="A0A835FVC3"/>
<sequence length="89" mass="9344">MRKAVAAAAVLLVLVVITSGSATLAAARALPGEQPVSPGISTNIATPGLHGLLPYRHDEVNRDTTPHDPRKRSAPTRCCNQEEAGRPKP</sequence>
<evidence type="ECO:0000256" key="2">
    <source>
        <dbReference type="SAM" id="SignalP"/>
    </source>
</evidence>
<proteinExistence type="predicted"/>
<protein>
    <recommendedName>
        <fullName evidence="5">Secreted protein</fullName>
    </recommendedName>
</protein>
<evidence type="ECO:0008006" key="5">
    <source>
        <dbReference type="Google" id="ProtNLM"/>
    </source>
</evidence>
<keyword evidence="4" id="KW-1185">Reference proteome</keyword>
<gene>
    <name evidence="3" type="ORF">HU200_004083</name>
</gene>
<comment type="caution">
    <text evidence="3">The sequence shown here is derived from an EMBL/GenBank/DDBJ whole genome shotgun (WGS) entry which is preliminary data.</text>
</comment>
<keyword evidence="2" id="KW-0732">Signal</keyword>
<name>A0A835FVC3_9POAL</name>
<reference evidence="3" key="1">
    <citation type="submission" date="2020-07" db="EMBL/GenBank/DDBJ databases">
        <title>Genome sequence and genetic diversity analysis of an under-domesticated orphan crop, white fonio (Digitaria exilis).</title>
        <authorList>
            <person name="Bennetzen J.L."/>
            <person name="Chen S."/>
            <person name="Ma X."/>
            <person name="Wang X."/>
            <person name="Yssel A.E.J."/>
            <person name="Chaluvadi S.R."/>
            <person name="Johnson M."/>
            <person name="Gangashetty P."/>
            <person name="Hamidou F."/>
            <person name="Sanogo M.D."/>
            <person name="Zwaenepoel A."/>
            <person name="Wallace J."/>
            <person name="Van De Peer Y."/>
            <person name="Van Deynze A."/>
        </authorList>
    </citation>
    <scope>NUCLEOTIDE SEQUENCE</scope>
    <source>
        <tissue evidence="3">Leaves</tissue>
    </source>
</reference>
<feature type="compositionally biased region" description="Basic and acidic residues" evidence="1">
    <location>
        <begin position="55"/>
        <end position="68"/>
    </location>
</feature>
<dbReference type="Proteomes" id="UP000636709">
    <property type="component" value="Unassembled WGS sequence"/>
</dbReference>
<dbReference type="EMBL" id="JACEFO010000268">
    <property type="protein sequence ID" value="KAF8775948.1"/>
    <property type="molecule type" value="Genomic_DNA"/>
</dbReference>